<dbReference type="PANTHER" id="PTHR11601">
    <property type="entry name" value="CYSTEINE DESULFURYLASE FAMILY MEMBER"/>
    <property type="match status" value="1"/>
</dbReference>
<evidence type="ECO:0000259" key="10">
    <source>
        <dbReference type="Pfam" id="PF00266"/>
    </source>
</evidence>
<keyword evidence="12" id="KW-1185">Reference proteome</keyword>
<dbReference type="PIRSF" id="PIRSF005572">
    <property type="entry name" value="NifS"/>
    <property type="match status" value="1"/>
</dbReference>
<dbReference type="GO" id="GO:0051536">
    <property type="term" value="F:iron-sulfur cluster binding"/>
    <property type="evidence" value="ECO:0007669"/>
    <property type="project" value="UniProtKB-KW"/>
</dbReference>
<evidence type="ECO:0000256" key="8">
    <source>
        <dbReference type="ARBA" id="ARBA00050776"/>
    </source>
</evidence>
<evidence type="ECO:0000256" key="4">
    <source>
        <dbReference type="ARBA" id="ARBA00022723"/>
    </source>
</evidence>
<dbReference type="InterPro" id="IPR015422">
    <property type="entry name" value="PyrdxlP-dep_Trfase_small"/>
</dbReference>
<dbReference type="InterPro" id="IPR015424">
    <property type="entry name" value="PyrdxlP-dep_Trfase"/>
</dbReference>
<dbReference type="Proteomes" id="UP000291469">
    <property type="component" value="Chromosome"/>
</dbReference>
<dbReference type="Pfam" id="PF00266">
    <property type="entry name" value="Aminotran_5"/>
    <property type="match status" value="1"/>
</dbReference>
<dbReference type="GO" id="GO:0031071">
    <property type="term" value="F:cysteine desulfurase activity"/>
    <property type="evidence" value="ECO:0007669"/>
    <property type="project" value="UniProtKB-EC"/>
</dbReference>
<dbReference type="InterPro" id="IPR016454">
    <property type="entry name" value="Cysteine_dSase"/>
</dbReference>
<dbReference type="Gene3D" id="3.90.1150.10">
    <property type="entry name" value="Aspartate Aminotransferase, domain 1"/>
    <property type="match status" value="1"/>
</dbReference>
<keyword evidence="7" id="KW-0411">Iron-sulfur</keyword>
<feature type="region of interest" description="Disordered" evidence="9">
    <location>
        <begin position="1"/>
        <end position="25"/>
    </location>
</feature>
<evidence type="ECO:0000256" key="2">
    <source>
        <dbReference type="ARBA" id="ARBA00006490"/>
    </source>
</evidence>
<dbReference type="AlphaFoldDB" id="A0A411YCX6"/>
<evidence type="ECO:0000256" key="1">
    <source>
        <dbReference type="ARBA" id="ARBA00001933"/>
    </source>
</evidence>
<keyword evidence="4" id="KW-0479">Metal-binding</keyword>
<organism evidence="11 12">
    <name type="scientific">Egibacter rhizosphaerae</name>
    <dbReference type="NCBI Taxonomy" id="1670831"/>
    <lineage>
        <taxon>Bacteria</taxon>
        <taxon>Bacillati</taxon>
        <taxon>Actinomycetota</taxon>
        <taxon>Nitriliruptoria</taxon>
        <taxon>Egibacterales</taxon>
        <taxon>Egibacteraceae</taxon>
        <taxon>Egibacter</taxon>
    </lineage>
</organism>
<proteinExistence type="inferred from homology"/>
<reference evidence="11 12" key="1">
    <citation type="submission" date="2019-01" db="EMBL/GenBank/DDBJ databases">
        <title>Egibacter rhizosphaerae EGI 80759T.</title>
        <authorList>
            <person name="Chen D.-D."/>
            <person name="Tian Y."/>
            <person name="Jiao J.-Y."/>
            <person name="Zhang X.-T."/>
            <person name="Zhang Y.-G."/>
            <person name="Zhang Y."/>
            <person name="Xiao M."/>
            <person name="Shu W.-S."/>
            <person name="Li W.-J."/>
        </authorList>
    </citation>
    <scope>NUCLEOTIDE SEQUENCE [LARGE SCALE GENOMIC DNA]</scope>
    <source>
        <strain evidence="11 12">EGI 80759</strain>
    </source>
</reference>
<gene>
    <name evidence="11" type="ORF">ER308_05490</name>
</gene>
<dbReference type="FunFam" id="3.40.640.10:FF:000084">
    <property type="entry name" value="IscS-like cysteine desulfurase"/>
    <property type="match status" value="1"/>
</dbReference>
<dbReference type="SUPFAM" id="SSF53383">
    <property type="entry name" value="PLP-dependent transferases"/>
    <property type="match status" value="1"/>
</dbReference>
<evidence type="ECO:0000256" key="7">
    <source>
        <dbReference type="ARBA" id="ARBA00023014"/>
    </source>
</evidence>
<dbReference type="Gene3D" id="1.10.260.50">
    <property type="match status" value="1"/>
</dbReference>
<comment type="cofactor">
    <cofactor evidence="1">
        <name>pyridoxal 5'-phosphate</name>
        <dbReference type="ChEBI" id="CHEBI:597326"/>
    </cofactor>
</comment>
<dbReference type="PANTHER" id="PTHR11601:SF34">
    <property type="entry name" value="CYSTEINE DESULFURASE"/>
    <property type="match status" value="1"/>
</dbReference>
<evidence type="ECO:0000313" key="11">
    <source>
        <dbReference type="EMBL" id="QBI19050.1"/>
    </source>
</evidence>
<dbReference type="OrthoDB" id="9808002at2"/>
<comment type="similarity">
    <text evidence="2">Belongs to the class-V pyridoxal-phosphate-dependent aminotransferase family. NifS/IscS subfamily.</text>
</comment>
<comment type="catalytic activity">
    <reaction evidence="8">
        <text>(sulfur carrier)-H + L-cysteine = (sulfur carrier)-SH + L-alanine</text>
        <dbReference type="Rhea" id="RHEA:43892"/>
        <dbReference type="Rhea" id="RHEA-COMP:14737"/>
        <dbReference type="Rhea" id="RHEA-COMP:14739"/>
        <dbReference type="ChEBI" id="CHEBI:29917"/>
        <dbReference type="ChEBI" id="CHEBI:35235"/>
        <dbReference type="ChEBI" id="CHEBI:57972"/>
        <dbReference type="ChEBI" id="CHEBI:64428"/>
        <dbReference type="EC" id="2.8.1.7"/>
    </reaction>
</comment>
<dbReference type="InterPro" id="IPR000192">
    <property type="entry name" value="Aminotrans_V_dom"/>
</dbReference>
<sequence length="440" mass="45269">MGAVRPAHHRLDARRAPSVREAGVRARPRARLGTRAHGEAARLPHRPRLEDQLVIYLDHAATTPLSSEALDAMRPHLVEGPAGHAANASSTHGVGRQARAAVEAARDRVAGALGVPALDVLFTSGGTEADNQAVLGIARAARHAGRGAHLVTTAIEHHAVLDPARWLAQREGFDLDVVAPEPDGVVDPDRLLAHVRGDTVLVSVMAANNELGTIQPLETLGPALAERGVPLHTDAVQAFGRMPLDVEGWGLAALSLSAHKFGGPQGVGVLVLRRDVPADPVLLGGGQERGVRSGTLNVAGIVGCGAATAAAGKRMDDEVPRLASLGRRLREGLTSLDGVTLNGCPDRRLPHNANVAVEGCDGEALLFALDQAGVAVSAGSACQSGAAAASHVLEAIGARADAAHVRLTAGATTTSDDVEAALTRTRDAIERLRGGGGGYV</sequence>
<dbReference type="Gene3D" id="3.40.640.10">
    <property type="entry name" value="Type I PLP-dependent aspartate aminotransferase-like (Major domain)"/>
    <property type="match status" value="1"/>
</dbReference>
<feature type="domain" description="Aminotransferase class V" evidence="10">
    <location>
        <begin position="55"/>
        <end position="420"/>
    </location>
</feature>
<evidence type="ECO:0000256" key="9">
    <source>
        <dbReference type="SAM" id="MobiDB-lite"/>
    </source>
</evidence>
<dbReference type="GO" id="GO:0046872">
    <property type="term" value="F:metal ion binding"/>
    <property type="evidence" value="ECO:0007669"/>
    <property type="project" value="UniProtKB-KW"/>
</dbReference>
<dbReference type="EMBL" id="CP036402">
    <property type="protein sequence ID" value="QBI19050.1"/>
    <property type="molecule type" value="Genomic_DNA"/>
</dbReference>
<dbReference type="InterPro" id="IPR015421">
    <property type="entry name" value="PyrdxlP-dep_Trfase_major"/>
</dbReference>
<accession>A0A411YCX6</accession>
<protein>
    <submittedName>
        <fullName evidence="11">Cysteine desulfurase</fullName>
    </submittedName>
</protein>
<keyword evidence="3" id="KW-0808">Transferase</keyword>
<evidence type="ECO:0000256" key="5">
    <source>
        <dbReference type="ARBA" id="ARBA00022898"/>
    </source>
</evidence>
<keyword evidence="5" id="KW-0663">Pyridoxal phosphate</keyword>
<evidence type="ECO:0000256" key="6">
    <source>
        <dbReference type="ARBA" id="ARBA00023004"/>
    </source>
</evidence>
<evidence type="ECO:0000313" key="12">
    <source>
        <dbReference type="Proteomes" id="UP000291469"/>
    </source>
</evidence>
<name>A0A411YCX6_9ACTN</name>
<dbReference type="KEGG" id="erz:ER308_05490"/>
<keyword evidence="6" id="KW-0408">Iron</keyword>
<evidence type="ECO:0000256" key="3">
    <source>
        <dbReference type="ARBA" id="ARBA00022679"/>
    </source>
</evidence>